<comment type="caution">
    <text evidence="7">The sequence shown here is derived from an EMBL/GenBank/DDBJ whole genome shotgun (WGS) entry which is preliminary data.</text>
</comment>
<dbReference type="Proteomes" id="UP000218831">
    <property type="component" value="Unassembled WGS sequence"/>
</dbReference>
<sequence>MKKRSVDIVVLSDLHLGTVGCHARELTQYLNSIEPQMLILNGDIFDMWNFKKYYWPKSHMRVIKCFLSMLANGTDIYYLTGNHDEVIRKISSLQIGPLFVKDKLLLELNGEKVWIFHGDILDITMKHTKWIAKIGGHGYDMLILLNRLINYMSKKMGYGKMSLSKKIKDNVKKAIKFIDDFEIAAIELAIQHEYDYVICGHIHQPKIRGYQNEEGSVIYMNSGDWIENLTALEYHQNEWSVYRYYDDKFIKRDATAELPIRKSIKKTSIIR</sequence>
<dbReference type="Gene3D" id="3.60.21.10">
    <property type="match status" value="1"/>
</dbReference>
<dbReference type="EMBL" id="NSKE01000002">
    <property type="protein sequence ID" value="PAU95407.1"/>
    <property type="molecule type" value="Genomic_DNA"/>
</dbReference>
<dbReference type="OrthoDB" id="9802481at2"/>
<dbReference type="GO" id="GO:0016020">
    <property type="term" value="C:membrane"/>
    <property type="evidence" value="ECO:0007669"/>
    <property type="project" value="GOC"/>
</dbReference>
<keyword evidence="1" id="KW-1003">Cell membrane</keyword>
<dbReference type="CDD" id="cd07398">
    <property type="entry name" value="MPP_YbbF-LpxH"/>
    <property type="match status" value="1"/>
</dbReference>
<dbReference type="InterPro" id="IPR043461">
    <property type="entry name" value="LpxH-like"/>
</dbReference>
<name>A0A2A2GEQ8_9BACT</name>
<keyword evidence="7" id="KW-0378">Hydrolase</keyword>
<evidence type="ECO:0000259" key="6">
    <source>
        <dbReference type="Pfam" id="PF00149"/>
    </source>
</evidence>
<dbReference type="InterPro" id="IPR004843">
    <property type="entry name" value="Calcineurin-like_PHP"/>
</dbReference>
<dbReference type="GO" id="GO:0008758">
    <property type="term" value="F:UDP-2,3-diacylglucosamine hydrolase activity"/>
    <property type="evidence" value="ECO:0007669"/>
    <property type="project" value="TreeGrafter"/>
</dbReference>
<reference evidence="7 8" key="1">
    <citation type="submission" date="2017-08" db="EMBL/GenBank/DDBJ databases">
        <title>Aliifodinibius alkalisoli sp. nov., isolated from saline alkaline soil.</title>
        <authorList>
            <person name="Liu D."/>
            <person name="Zhang G."/>
        </authorList>
    </citation>
    <scope>NUCLEOTIDE SEQUENCE [LARGE SCALE GENOMIC DNA]</scope>
    <source>
        <strain evidence="7 8">WN023</strain>
    </source>
</reference>
<dbReference type="GO" id="GO:0009245">
    <property type="term" value="P:lipid A biosynthetic process"/>
    <property type="evidence" value="ECO:0007669"/>
    <property type="project" value="TreeGrafter"/>
</dbReference>
<dbReference type="PANTHER" id="PTHR34990">
    <property type="entry name" value="UDP-2,3-DIACYLGLUCOSAMINE HYDROLASE-RELATED"/>
    <property type="match status" value="1"/>
</dbReference>
<evidence type="ECO:0000256" key="2">
    <source>
        <dbReference type="ARBA" id="ARBA00022519"/>
    </source>
</evidence>
<keyword evidence="8" id="KW-1185">Reference proteome</keyword>
<dbReference type="PANTHER" id="PTHR34990:SF2">
    <property type="entry name" value="BLL8164 PROTEIN"/>
    <property type="match status" value="1"/>
</dbReference>
<evidence type="ECO:0000256" key="1">
    <source>
        <dbReference type="ARBA" id="ARBA00022475"/>
    </source>
</evidence>
<dbReference type="GO" id="GO:0046872">
    <property type="term" value="F:metal ion binding"/>
    <property type="evidence" value="ECO:0007669"/>
    <property type="project" value="UniProtKB-KW"/>
</dbReference>
<proteinExistence type="predicted"/>
<evidence type="ECO:0000313" key="7">
    <source>
        <dbReference type="EMBL" id="PAU95407.1"/>
    </source>
</evidence>
<keyword evidence="4" id="KW-0472">Membrane</keyword>
<evidence type="ECO:0000313" key="8">
    <source>
        <dbReference type="Proteomes" id="UP000218831"/>
    </source>
</evidence>
<dbReference type="AlphaFoldDB" id="A0A2A2GEQ8"/>
<dbReference type="Pfam" id="PF00149">
    <property type="entry name" value="Metallophos"/>
    <property type="match status" value="1"/>
</dbReference>
<organism evidence="7 8">
    <name type="scientific">Fodinibius salipaludis</name>
    <dbReference type="NCBI Taxonomy" id="2032627"/>
    <lineage>
        <taxon>Bacteria</taxon>
        <taxon>Pseudomonadati</taxon>
        <taxon>Balneolota</taxon>
        <taxon>Balneolia</taxon>
        <taxon>Balneolales</taxon>
        <taxon>Balneolaceae</taxon>
        <taxon>Fodinibius</taxon>
    </lineage>
</organism>
<evidence type="ECO:0000256" key="5">
    <source>
        <dbReference type="ARBA" id="ARBA00023211"/>
    </source>
</evidence>
<keyword evidence="2" id="KW-0997">Cell inner membrane</keyword>
<dbReference type="SUPFAM" id="SSF56300">
    <property type="entry name" value="Metallo-dependent phosphatases"/>
    <property type="match status" value="1"/>
</dbReference>
<accession>A0A2A2GEQ8</accession>
<dbReference type="RefSeq" id="WP_095605534.1">
    <property type="nucleotide sequence ID" value="NZ_NSKE01000002.1"/>
</dbReference>
<keyword evidence="5" id="KW-0464">Manganese</keyword>
<protein>
    <submittedName>
        <fullName evidence="7">UDP-2,3-diacylglucosamine hydrolase</fullName>
    </submittedName>
</protein>
<keyword evidence="3" id="KW-0479">Metal-binding</keyword>
<gene>
    <name evidence="7" type="ORF">CK503_04210</name>
</gene>
<dbReference type="InterPro" id="IPR029052">
    <property type="entry name" value="Metallo-depent_PP-like"/>
</dbReference>
<evidence type="ECO:0000256" key="3">
    <source>
        <dbReference type="ARBA" id="ARBA00022723"/>
    </source>
</evidence>
<evidence type="ECO:0000256" key="4">
    <source>
        <dbReference type="ARBA" id="ARBA00023136"/>
    </source>
</evidence>
<feature type="domain" description="Calcineurin-like phosphoesterase" evidence="6">
    <location>
        <begin position="8"/>
        <end position="205"/>
    </location>
</feature>